<dbReference type="RefSeq" id="WP_125984847.1">
    <property type="nucleotide sequence ID" value="NZ_NGJS01000030.1"/>
</dbReference>
<sequence length="68" mass="7929">MKYIILSQRYHDDSFDLTGSIDIDVPNEHELIIIRKNKAYTIWSQLKANLKTGKFNIIDNNGLVFCQD</sequence>
<accession>A0A429ZQ47</accession>
<organism evidence="1 2">
    <name type="scientific">Vagococcus vulneris</name>
    <dbReference type="NCBI Taxonomy" id="1977869"/>
    <lineage>
        <taxon>Bacteria</taxon>
        <taxon>Bacillati</taxon>
        <taxon>Bacillota</taxon>
        <taxon>Bacilli</taxon>
        <taxon>Lactobacillales</taxon>
        <taxon>Enterococcaceae</taxon>
        <taxon>Vagococcus</taxon>
    </lineage>
</organism>
<reference evidence="1 2" key="1">
    <citation type="submission" date="2017-05" db="EMBL/GenBank/DDBJ databases">
        <title>Vagococcus spp. assemblies.</title>
        <authorList>
            <person name="Gulvik C.A."/>
        </authorList>
    </citation>
    <scope>NUCLEOTIDE SEQUENCE [LARGE SCALE GENOMIC DNA]</scope>
    <source>
        <strain evidence="1 2">SS1995</strain>
    </source>
</reference>
<protein>
    <submittedName>
        <fullName evidence="1">Uncharacterized protein</fullName>
    </submittedName>
</protein>
<dbReference type="AlphaFoldDB" id="A0A429ZQ47"/>
<dbReference type="OrthoDB" id="9805159at2"/>
<dbReference type="EMBL" id="NGJS01000030">
    <property type="protein sequence ID" value="RST95806.1"/>
    <property type="molecule type" value="Genomic_DNA"/>
</dbReference>
<dbReference type="Proteomes" id="UP000287857">
    <property type="component" value="Unassembled WGS sequence"/>
</dbReference>
<evidence type="ECO:0000313" key="1">
    <source>
        <dbReference type="EMBL" id="RST95806.1"/>
    </source>
</evidence>
<keyword evidence="2" id="KW-1185">Reference proteome</keyword>
<proteinExistence type="predicted"/>
<gene>
    <name evidence="1" type="ORF">CBF37_11335</name>
</gene>
<comment type="caution">
    <text evidence="1">The sequence shown here is derived from an EMBL/GenBank/DDBJ whole genome shotgun (WGS) entry which is preliminary data.</text>
</comment>
<evidence type="ECO:0000313" key="2">
    <source>
        <dbReference type="Proteomes" id="UP000287857"/>
    </source>
</evidence>
<name>A0A429ZQ47_9ENTE</name>